<dbReference type="PRINTS" id="PR00406">
    <property type="entry name" value="CYTB5RDTASE"/>
</dbReference>
<dbReference type="InterPro" id="IPR001433">
    <property type="entry name" value="OxRdtase_FAD/NAD-bd"/>
</dbReference>
<dbReference type="InterPro" id="IPR039261">
    <property type="entry name" value="FNR_nucleotide-bd"/>
</dbReference>
<dbReference type="PANTHER" id="PTHR47354:SF8">
    <property type="entry name" value="1,2-PHENYLACETYL-COA EPOXIDASE, SUBUNIT E"/>
    <property type="match status" value="1"/>
</dbReference>
<dbReference type="InterPro" id="IPR050415">
    <property type="entry name" value="MRET"/>
</dbReference>
<evidence type="ECO:0000256" key="7">
    <source>
        <dbReference type="ARBA" id="ARBA00023004"/>
    </source>
</evidence>
<keyword evidence="12" id="KW-1185">Reference proteome</keyword>
<dbReference type="SUPFAM" id="SSF52343">
    <property type="entry name" value="Ferredoxin reductase-like, C-terminal NADP-linked domain"/>
    <property type="match status" value="1"/>
</dbReference>
<dbReference type="Gene3D" id="3.40.50.80">
    <property type="entry name" value="Nucleotide-binding domain of ferredoxin-NADP reductase (FNR) module"/>
    <property type="match status" value="1"/>
</dbReference>
<evidence type="ECO:0000313" key="12">
    <source>
        <dbReference type="Proteomes" id="UP001431693"/>
    </source>
</evidence>
<evidence type="ECO:0000256" key="1">
    <source>
        <dbReference type="ARBA" id="ARBA00001974"/>
    </source>
</evidence>
<keyword evidence="2" id="KW-0285">Flavoprotein</keyword>
<dbReference type="Gene3D" id="3.10.20.30">
    <property type="match status" value="1"/>
</dbReference>
<evidence type="ECO:0000259" key="9">
    <source>
        <dbReference type="PROSITE" id="PS51085"/>
    </source>
</evidence>
<evidence type="ECO:0000256" key="3">
    <source>
        <dbReference type="ARBA" id="ARBA00022714"/>
    </source>
</evidence>
<dbReference type="InterPro" id="IPR017938">
    <property type="entry name" value="Riboflavin_synthase-like_b-brl"/>
</dbReference>
<dbReference type="InterPro" id="IPR036010">
    <property type="entry name" value="2Fe-2S_ferredoxin-like_sf"/>
</dbReference>
<protein>
    <submittedName>
        <fullName evidence="11">Iron-sulfur cluster-binding domain-containing protein</fullName>
    </submittedName>
</protein>
<dbReference type="CDD" id="cd00207">
    <property type="entry name" value="fer2"/>
    <property type="match status" value="1"/>
</dbReference>
<dbReference type="InterPro" id="IPR017927">
    <property type="entry name" value="FAD-bd_FR_type"/>
</dbReference>
<dbReference type="InterPro" id="IPR001041">
    <property type="entry name" value="2Fe-2S_ferredoxin-type"/>
</dbReference>
<feature type="domain" description="2Fe-2S ferredoxin-type" evidence="9">
    <location>
        <begin position="310"/>
        <end position="401"/>
    </location>
</feature>
<evidence type="ECO:0000256" key="5">
    <source>
        <dbReference type="ARBA" id="ARBA00022827"/>
    </source>
</evidence>
<dbReference type="SUPFAM" id="SSF54292">
    <property type="entry name" value="2Fe-2S ferredoxin-like"/>
    <property type="match status" value="1"/>
</dbReference>
<evidence type="ECO:0000259" key="10">
    <source>
        <dbReference type="PROSITE" id="PS51384"/>
    </source>
</evidence>
<keyword evidence="7" id="KW-0408">Iron</keyword>
<evidence type="ECO:0000256" key="4">
    <source>
        <dbReference type="ARBA" id="ARBA00022723"/>
    </source>
</evidence>
<dbReference type="PROSITE" id="PS51384">
    <property type="entry name" value="FAD_FR"/>
    <property type="match status" value="1"/>
</dbReference>
<keyword evidence="3" id="KW-0001">2Fe-2S</keyword>
<dbReference type="RefSeq" id="WP_283712381.1">
    <property type="nucleotide sequence ID" value="NZ_JASJEW010000001.1"/>
</dbReference>
<accession>A0ABT6ZJB3</accession>
<comment type="caution">
    <text evidence="11">The sequence shown here is derived from an EMBL/GenBank/DDBJ whole genome shotgun (WGS) entry which is preliminary data.</text>
</comment>
<dbReference type="InterPro" id="IPR008333">
    <property type="entry name" value="Cbr1-like_FAD-bd_dom"/>
</dbReference>
<evidence type="ECO:0000313" key="11">
    <source>
        <dbReference type="EMBL" id="MDJ1128741.1"/>
    </source>
</evidence>
<dbReference type="Proteomes" id="UP001431693">
    <property type="component" value="Unassembled WGS sequence"/>
</dbReference>
<keyword evidence="4" id="KW-0479">Metal-binding</keyword>
<gene>
    <name evidence="11" type="ORF">QJ043_01385</name>
</gene>
<dbReference type="PANTHER" id="PTHR47354">
    <property type="entry name" value="NADH OXIDOREDUCTASE HCR"/>
    <property type="match status" value="1"/>
</dbReference>
<dbReference type="Pfam" id="PF00111">
    <property type="entry name" value="Fer2"/>
    <property type="match status" value="1"/>
</dbReference>
<comment type="cofactor">
    <cofactor evidence="1">
        <name>FAD</name>
        <dbReference type="ChEBI" id="CHEBI:57692"/>
    </cofactor>
</comment>
<dbReference type="Pfam" id="PF00970">
    <property type="entry name" value="FAD_binding_6"/>
    <property type="match status" value="1"/>
</dbReference>
<evidence type="ECO:0000256" key="6">
    <source>
        <dbReference type="ARBA" id="ARBA00023002"/>
    </source>
</evidence>
<dbReference type="InterPro" id="IPR012675">
    <property type="entry name" value="Beta-grasp_dom_sf"/>
</dbReference>
<dbReference type="Pfam" id="PF00175">
    <property type="entry name" value="NAD_binding_1"/>
    <property type="match status" value="1"/>
</dbReference>
<organism evidence="11 12">
    <name type="scientific">Kribbibacterium absianum</name>
    <dbReference type="NCBI Taxonomy" id="3044210"/>
    <lineage>
        <taxon>Bacteria</taxon>
        <taxon>Bacillati</taxon>
        <taxon>Actinomycetota</taxon>
        <taxon>Coriobacteriia</taxon>
        <taxon>Coriobacteriales</taxon>
        <taxon>Kribbibacteriaceae</taxon>
        <taxon>Kribbibacterium</taxon>
    </lineage>
</organism>
<reference evidence="11" key="1">
    <citation type="submission" date="2023-05" db="EMBL/GenBank/DDBJ databases">
        <title>[olsenella] sp. nov., isolated from a pig farm feces dump.</title>
        <authorList>
            <person name="Chang Y.-H."/>
        </authorList>
    </citation>
    <scope>NUCLEOTIDE SEQUENCE</scope>
    <source>
        <strain evidence="11">YH-ols2217</strain>
    </source>
</reference>
<proteinExistence type="predicted"/>
<dbReference type="EMBL" id="JASJEX010000001">
    <property type="protein sequence ID" value="MDJ1128741.1"/>
    <property type="molecule type" value="Genomic_DNA"/>
</dbReference>
<sequence length="402" mass="44530">MAKPNIRSLDAMAFTSMAGERERHIEEASTAIPPKPSSYKANRMAAALHPSVQHVKIAQVIDRGPRFRSFVLEADEDRGTEGLAWFDAGQYLSVEVPLPEGAVTRPFSICSSPLDAKNGQYQLTLERVPGGRVSDFVWDTWAEGTKLDVSMPCGEFTYEPIRDAKQVVALVGGSSITPIYSLAKAVAEGTEHIESLTILYGTNTWDEAVLEAELQELADSCDAVTLVNVLADEERDGCEHGFITLDLVRKHAPEGDVSYFICGPQAMRLAIDAWIDDLGVRRKFIRREVFGEYRDPEKDPGYPAPAATEFKLTVRVCGEEHELTCNAHDTLLNWMERQGIHAPARCRSGECGWCHSRLVSGDVYVPERTDGRREADKKYGYVHPCATFPLSDVVLEVPPFAN</sequence>
<keyword evidence="6" id="KW-0560">Oxidoreductase</keyword>
<dbReference type="SUPFAM" id="SSF63380">
    <property type="entry name" value="Riboflavin synthase domain-like"/>
    <property type="match status" value="1"/>
</dbReference>
<dbReference type="Gene3D" id="2.40.30.10">
    <property type="entry name" value="Translation factors"/>
    <property type="match status" value="1"/>
</dbReference>
<name>A0ABT6ZJB3_9ACTN</name>
<keyword evidence="8" id="KW-0411">Iron-sulfur</keyword>
<evidence type="ECO:0000256" key="2">
    <source>
        <dbReference type="ARBA" id="ARBA00022630"/>
    </source>
</evidence>
<feature type="domain" description="FAD-binding FR-type" evidence="10">
    <location>
        <begin position="50"/>
        <end position="159"/>
    </location>
</feature>
<evidence type="ECO:0000256" key="8">
    <source>
        <dbReference type="ARBA" id="ARBA00023014"/>
    </source>
</evidence>
<dbReference type="PROSITE" id="PS51085">
    <property type="entry name" value="2FE2S_FER_2"/>
    <property type="match status" value="1"/>
</dbReference>
<keyword evidence="5" id="KW-0274">FAD</keyword>